<dbReference type="RefSeq" id="WP_221978999.1">
    <property type="nucleotide sequence ID" value="NZ_JAAXQQ010000004.1"/>
</dbReference>
<dbReference type="Pfam" id="PF00528">
    <property type="entry name" value="BPD_transp_1"/>
    <property type="match status" value="1"/>
</dbReference>
<evidence type="ECO:0000259" key="9">
    <source>
        <dbReference type="PROSITE" id="PS50928"/>
    </source>
</evidence>
<comment type="caution">
    <text evidence="10">The sequence shown here is derived from an EMBL/GenBank/DDBJ whole genome shotgun (WGS) entry which is preliminary data.</text>
</comment>
<feature type="transmembrane region" description="Helical" evidence="8">
    <location>
        <begin position="235"/>
        <end position="257"/>
    </location>
</feature>
<gene>
    <name evidence="10" type="ORF">HFO74_14025</name>
</gene>
<organism evidence="10 11">
    <name type="scientific">Rhizobium laguerreae</name>
    <dbReference type="NCBI Taxonomy" id="1076926"/>
    <lineage>
        <taxon>Bacteria</taxon>
        <taxon>Pseudomonadati</taxon>
        <taxon>Pseudomonadota</taxon>
        <taxon>Alphaproteobacteria</taxon>
        <taxon>Hyphomicrobiales</taxon>
        <taxon>Rhizobiaceae</taxon>
        <taxon>Rhizobium/Agrobacterium group</taxon>
        <taxon>Rhizobium</taxon>
    </lineage>
</organism>
<dbReference type="PANTHER" id="PTHR43357">
    <property type="entry name" value="INNER MEMBRANE ABC TRANSPORTER PERMEASE PROTEIN YDCV"/>
    <property type="match status" value="1"/>
</dbReference>
<evidence type="ECO:0000256" key="8">
    <source>
        <dbReference type="RuleBase" id="RU363032"/>
    </source>
</evidence>
<evidence type="ECO:0000256" key="4">
    <source>
        <dbReference type="ARBA" id="ARBA00022519"/>
    </source>
</evidence>
<dbReference type="Gene3D" id="1.10.3720.10">
    <property type="entry name" value="MetI-like"/>
    <property type="match status" value="1"/>
</dbReference>
<keyword evidence="3" id="KW-1003">Cell membrane</keyword>
<proteinExistence type="inferred from homology"/>
<evidence type="ECO:0000256" key="7">
    <source>
        <dbReference type="ARBA" id="ARBA00023136"/>
    </source>
</evidence>
<dbReference type="EMBL" id="JAAXQQ010000004">
    <property type="protein sequence ID" value="MBY3064541.1"/>
    <property type="molecule type" value="Genomic_DNA"/>
</dbReference>
<feature type="transmembrane region" description="Helical" evidence="8">
    <location>
        <begin position="184"/>
        <end position="203"/>
    </location>
</feature>
<evidence type="ECO:0000313" key="11">
    <source>
        <dbReference type="Proteomes" id="UP000758022"/>
    </source>
</evidence>
<feature type="transmembrane region" description="Helical" evidence="8">
    <location>
        <begin position="130"/>
        <end position="153"/>
    </location>
</feature>
<feature type="transmembrane region" description="Helical" evidence="8">
    <location>
        <begin position="12"/>
        <end position="35"/>
    </location>
</feature>
<dbReference type="AlphaFoldDB" id="A0AB35FDC1"/>
<dbReference type="CDD" id="cd06261">
    <property type="entry name" value="TM_PBP2"/>
    <property type="match status" value="1"/>
</dbReference>
<dbReference type="GO" id="GO:0055085">
    <property type="term" value="P:transmembrane transport"/>
    <property type="evidence" value="ECO:0007669"/>
    <property type="project" value="InterPro"/>
</dbReference>
<dbReference type="Proteomes" id="UP000758022">
    <property type="component" value="Unassembled WGS sequence"/>
</dbReference>
<dbReference type="PROSITE" id="PS50928">
    <property type="entry name" value="ABC_TM1"/>
    <property type="match status" value="1"/>
</dbReference>
<evidence type="ECO:0000313" key="10">
    <source>
        <dbReference type="EMBL" id="MBY3064541.1"/>
    </source>
</evidence>
<evidence type="ECO:0000256" key="5">
    <source>
        <dbReference type="ARBA" id="ARBA00022692"/>
    </source>
</evidence>
<evidence type="ECO:0000256" key="2">
    <source>
        <dbReference type="ARBA" id="ARBA00022448"/>
    </source>
</evidence>
<name>A0AB35FDC1_9HYPH</name>
<comment type="subcellular location">
    <subcellularLocation>
        <location evidence="1">Cell inner membrane</location>
        <topology evidence="1">Multi-pass membrane protein</topology>
    </subcellularLocation>
    <subcellularLocation>
        <location evidence="8">Cell membrane</location>
        <topology evidence="8">Multi-pass membrane protein</topology>
    </subcellularLocation>
</comment>
<comment type="similarity">
    <text evidence="8">Belongs to the binding-protein-dependent transport system permease family.</text>
</comment>
<protein>
    <submittedName>
        <fullName evidence="10">ABC transporter permease</fullName>
    </submittedName>
</protein>
<evidence type="ECO:0000256" key="3">
    <source>
        <dbReference type="ARBA" id="ARBA00022475"/>
    </source>
</evidence>
<keyword evidence="5 8" id="KW-0812">Transmembrane</keyword>
<feature type="transmembrane region" description="Helical" evidence="8">
    <location>
        <begin position="65"/>
        <end position="89"/>
    </location>
</feature>
<dbReference type="InterPro" id="IPR035906">
    <property type="entry name" value="MetI-like_sf"/>
</dbReference>
<reference evidence="10" key="1">
    <citation type="submission" date="2020-04" db="EMBL/GenBank/DDBJ databases">
        <title>Global-level population genomics supports evidence of horizontal gene transfer on evolution of Rhizobia in Lentils.</title>
        <authorList>
            <person name="Gai Y."/>
            <person name="Cook D."/>
            <person name="Riely B."/>
        </authorList>
    </citation>
    <scope>NUCLEOTIDE SEQUENCE</scope>
    <source>
        <strain evidence="10">TLR9</strain>
    </source>
</reference>
<evidence type="ECO:0000256" key="6">
    <source>
        <dbReference type="ARBA" id="ARBA00022989"/>
    </source>
</evidence>
<feature type="transmembrane region" description="Helical" evidence="8">
    <location>
        <begin position="101"/>
        <end position="124"/>
    </location>
</feature>
<dbReference type="GO" id="GO:0005886">
    <property type="term" value="C:plasma membrane"/>
    <property type="evidence" value="ECO:0007669"/>
    <property type="project" value="UniProtKB-SubCell"/>
</dbReference>
<keyword evidence="6 8" id="KW-1133">Transmembrane helix</keyword>
<dbReference type="PANTHER" id="PTHR43357:SF4">
    <property type="entry name" value="INNER MEMBRANE ABC TRANSPORTER PERMEASE PROTEIN YDCV"/>
    <property type="match status" value="1"/>
</dbReference>
<evidence type="ECO:0000256" key="1">
    <source>
        <dbReference type="ARBA" id="ARBA00004429"/>
    </source>
</evidence>
<sequence>MNVPTTIGRIIYWVALVAILAFLIVPAVLVVVLSFSNDAGIAFPPATWGVNNYRTLISTPSWGDAALLSLGLAMAAAVISTIVAVPGAFALDRTRLSRFSALPFLGILPLLIPQAAYAVGLYLVMAKTGLLGSFWGLAAAHVAVCFPFVFVIARSGLARLNPDLELVAMTLGATRVQAWGGITLRLLVPAMLSGVLFAFLTSFDEAVFSSFLSGPGLVTLPKAIFDSVRLGVDPVITAIATTLMVFTAILMGIASILRRKDTSS</sequence>
<keyword evidence="2 8" id="KW-0813">Transport</keyword>
<keyword evidence="4" id="KW-0997">Cell inner membrane</keyword>
<accession>A0AB35FDC1</accession>
<keyword evidence="7 8" id="KW-0472">Membrane</keyword>
<feature type="domain" description="ABC transmembrane type-1" evidence="9">
    <location>
        <begin position="66"/>
        <end position="254"/>
    </location>
</feature>
<dbReference type="SUPFAM" id="SSF161098">
    <property type="entry name" value="MetI-like"/>
    <property type="match status" value="1"/>
</dbReference>
<dbReference type="InterPro" id="IPR000515">
    <property type="entry name" value="MetI-like"/>
</dbReference>